<dbReference type="Pfam" id="PF13462">
    <property type="entry name" value="Thioredoxin_4"/>
    <property type="match status" value="1"/>
</dbReference>
<feature type="domain" description="Thioredoxin" evidence="6">
    <location>
        <begin position="36"/>
        <end position="228"/>
    </location>
</feature>
<comment type="similarity">
    <text evidence="1">Belongs to the thioredoxin family. DsbA subfamily.</text>
</comment>
<sequence length="234" mass="25621">MTCIVLAACAGSAPSRDLAAGAETGRSSHSSGIAYRDTPIRAIESTPPRVNVKDDPRLGNITAKIGIVEFSDYQCFYCRDFHLQQFARIKKEYIDTGVVQFIHKDLPLRIHPQAVPAAMAAHCAGAQGRFWDMHDALFAHQGRLGQNLYPELARGLKLDEAKFNTCFESQVYGEGMRQDVSTARMLGLSGTPSFLIGKIEGDTLTVVRQSRGAPGFEVFVQEIEKLRQPPAAAP</sequence>
<dbReference type="PANTHER" id="PTHR13887:SF14">
    <property type="entry name" value="DISULFIDE BOND FORMATION PROTEIN D"/>
    <property type="match status" value="1"/>
</dbReference>
<dbReference type="InterPro" id="IPR036249">
    <property type="entry name" value="Thioredoxin-like_sf"/>
</dbReference>
<dbReference type="InterPro" id="IPR013766">
    <property type="entry name" value="Thioredoxin_domain"/>
</dbReference>
<evidence type="ECO:0000256" key="3">
    <source>
        <dbReference type="ARBA" id="ARBA00023002"/>
    </source>
</evidence>
<accession>A0A1F6U623</accession>
<gene>
    <name evidence="7" type="ORF">A3A87_02610</name>
</gene>
<proteinExistence type="inferred from homology"/>
<dbReference type="InterPro" id="IPR012336">
    <property type="entry name" value="Thioredoxin-like_fold"/>
</dbReference>
<evidence type="ECO:0000256" key="2">
    <source>
        <dbReference type="ARBA" id="ARBA00022729"/>
    </source>
</evidence>
<dbReference type="AlphaFoldDB" id="A0A1F6U623"/>
<evidence type="ECO:0000313" key="8">
    <source>
        <dbReference type="Proteomes" id="UP000179037"/>
    </source>
</evidence>
<evidence type="ECO:0000256" key="5">
    <source>
        <dbReference type="ARBA" id="ARBA00023284"/>
    </source>
</evidence>
<dbReference type="Gene3D" id="3.40.30.10">
    <property type="entry name" value="Glutaredoxin"/>
    <property type="match status" value="1"/>
</dbReference>
<name>A0A1F6U623_9PROT</name>
<keyword evidence="2" id="KW-0732">Signal</keyword>
<dbReference type="PROSITE" id="PS51352">
    <property type="entry name" value="THIOREDOXIN_2"/>
    <property type="match status" value="1"/>
</dbReference>
<keyword evidence="5" id="KW-0676">Redox-active center</keyword>
<dbReference type="PANTHER" id="PTHR13887">
    <property type="entry name" value="GLUTATHIONE S-TRANSFERASE KAPPA"/>
    <property type="match status" value="1"/>
</dbReference>
<dbReference type="EMBL" id="MFTC01000007">
    <property type="protein sequence ID" value="OGI52792.1"/>
    <property type="molecule type" value="Genomic_DNA"/>
</dbReference>
<protein>
    <recommendedName>
        <fullName evidence="6">Thioredoxin domain-containing protein</fullName>
    </recommendedName>
</protein>
<dbReference type="SUPFAM" id="SSF52833">
    <property type="entry name" value="Thioredoxin-like"/>
    <property type="match status" value="1"/>
</dbReference>
<dbReference type="Proteomes" id="UP000179037">
    <property type="component" value="Unassembled WGS sequence"/>
</dbReference>
<reference evidence="7 8" key="1">
    <citation type="journal article" date="2016" name="Nat. Commun.">
        <title>Thousands of microbial genomes shed light on interconnected biogeochemical processes in an aquifer system.</title>
        <authorList>
            <person name="Anantharaman K."/>
            <person name="Brown C.T."/>
            <person name="Hug L.A."/>
            <person name="Sharon I."/>
            <person name="Castelle C.J."/>
            <person name="Probst A.J."/>
            <person name="Thomas B.C."/>
            <person name="Singh A."/>
            <person name="Wilkins M.J."/>
            <person name="Karaoz U."/>
            <person name="Brodie E.L."/>
            <person name="Williams K.H."/>
            <person name="Hubbard S.S."/>
            <person name="Banfield J.F."/>
        </authorList>
    </citation>
    <scope>NUCLEOTIDE SEQUENCE [LARGE SCALE GENOMIC DNA]</scope>
</reference>
<evidence type="ECO:0000313" key="7">
    <source>
        <dbReference type="EMBL" id="OGI52792.1"/>
    </source>
</evidence>
<evidence type="ECO:0000256" key="1">
    <source>
        <dbReference type="ARBA" id="ARBA00005791"/>
    </source>
</evidence>
<organism evidence="7 8">
    <name type="scientific">Candidatus Muproteobacteria bacterium RIFCSPLOWO2_01_FULL_60_18</name>
    <dbReference type="NCBI Taxonomy" id="1817768"/>
    <lineage>
        <taxon>Bacteria</taxon>
        <taxon>Pseudomonadati</taxon>
        <taxon>Pseudomonadota</taxon>
        <taxon>Candidatus Muproteobacteria</taxon>
    </lineage>
</organism>
<dbReference type="GO" id="GO:0016491">
    <property type="term" value="F:oxidoreductase activity"/>
    <property type="evidence" value="ECO:0007669"/>
    <property type="project" value="UniProtKB-KW"/>
</dbReference>
<comment type="caution">
    <text evidence="7">The sequence shown here is derived from an EMBL/GenBank/DDBJ whole genome shotgun (WGS) entry which is preliminary data.</text>
</comment>
<dbReference type="STRING" id="1817768.A3A87_02610"/>
<dbReference type="Gene3D" id="1.10.40.80">
    <property type="match status" value="1"/>
</dbReference>
<keyword evidence="4" id="KW-1015">Disulfide bond</keyword>
<keyword evidence="3" id="KW-0560">Oxidoreductase</keyword>
<evidence type="ECO:0000256" key="4">
    <source>
        <dbReference type="ARBA" id="ARBA00023157"/>
    </source>
</evidence>
<evidence type="ECO:0000259" key="6">
    <source>
        <dbReference type="PROSITE" id="PS51352"/>
    </source>
</evidence>